<name>A0ABU8MCW5_9PSEU</name>
<dbReference type="InterPro" id="IPR009003">
    <property type="entry name" value="Peptidase_S1_PA"/>
</dbReference>
<keyword evidence="2 6" id="KW-0645">Protease</keyword>
<dbReference type="GO" id="GO:0006508">
    <property type="term" value="P:proteolysis"/>
    <property type="evidence" value="ECO:0007669"/>
    <property type="project" value="UniProtKB-KW"/>
</dbReference>
<evidence type="ECO:0000256" key="4">
    <source>
        <dbReference type="ARBA" id="ARBA00022801"/>
    </source>
</evidence>
<organism evidence="8 9">
    <name type="scientific">Actinomycetospora flava</name>
    <dbReference type="NCBI Taxonomy" id="3129232"/>
    <lineage>
        <taxon>Bacteria</taxon>
        <taxon>Bacillati</taxon>
        <taxon>Actinomycetota</taxon>
        <taxon>Actinomycetes</taxon>
        <taxon>Pseudonocardiales</taxon>
        <taxon>Pseudonocardiaceae</taxon>
        <taxon>Actinomycetospora</taxon>
    </lineage>
</organism>
<evidence type="ECO:0000313" key="9">
    <source>
        <dbReference type="Proteomes" id="UP001369736"/>
    </source>
</evidence>
<dbReference type="Pfam" id="PF20308">
    <property type="entry name" value="TPR-S"/>
    <property type="match status" value="1"/>
</dbReference>
<dbReference type="EMBL" id="JBBEGM010000013">
    <property type="protein sequence ID" value="MEJ2864763.1"/>
    <property type="molecule type" value="Genomic_DNA"/>
</dbReference>
<dbReference type="InterPro" id="IPR043504">
    <property type="entry name" value="Peptidase_S1_PA_chymotrypsin"/>
</dbReference>
<feature type="region of interest" description="Disordered" evidence="7">
    <location>
        <begin position="401"/>
        <end position="421"/>
    </location>
</feature>
<evidence type="ECO:0000256" key="2">
    <source>
        <dbReference type="ARBA" id="ARBA00022670"/>
    </source>
</evidence>
<dbReference type="InterPro" id="IPR046880">
    <property type="entry name" value="TPR-S"/>
</dbReference>
<dbReference type="GO" id="GO:0008233">
    <property type="term" value="F:peptidase activity"/>
    <property type="evidence" value="ECO:0007669"/>
    <property type="project" value="UniProtKB-KW"/>
</dbReference>
<dbReference type="Proteomes" id="UP001369736">
    <property type="component" value="Unassembled WGS sequence"/>
</dbReference>
<dbReference type="PRINTS" id="PR00839">
    <property type="entry name" value="V8PROTEASE"/>
</dbReference>
<proteinExistence type="inferred from homology"/>
<evidence type="ECO:0000256" key="6">
    <source>
        <dbReference type="RuleBase" id="RU004296"/>
    </source>
</evidence>
<dbReference type="SUPFAM" id="SSF50494">
    <property type="entry name" value="Trypsin-like serine proteases"/>
    <property type="match status" value="1"/>
</dbReference>
<dbReference type="RefSeq" id="WP_337706129.1">
    <property type="nucleotide sequence ID" value="NZ_JBBEGM010000013.1"/>
</dbReference>
<dbReference type="EC" id="3.4.21.-" evidence="6"/>
<keyword evidence="9" id="KW-1185">Reference proteome</keyword>
<dbReference type="Gene3D" id="2.40.10.10">
    <property type="entry name" value="Trypsin-like serine proteases"/>
    <property type="match status" value="1"/>
</dbReference>
<dbReference type="Gene3D" id="1.25.40.10">
    <property type="entry name" value="Tetratricopeptide repeat domain"/>
    <property type="match status" value="1"/>
</dbReference>
<accession>A0ABU8MCW5</accession>
<keyword evidence="5 6" id="KW-0720">Serine protease</keyword>
<evidence type="ECO:0000256" key="7">
    <source>
        <dbReference type="SAM" id="MobiDB-lite"/>
    </source>
</evidence>
<evidence type="ECO:0000256" key="5">
    <source>
        <dbReference type="ARBA" id="ARBA00022825"/>
    </source>
</evidence>
<dbReference type="InterPro" id="IPR008256">
    <property type="entry name" value="Peptidase_S1B"/>
</dbReference>
<evidence type="ECO:0000256" key="3">
    <source>
        <dbReference type="ARBA" id="ARBA00022729"/>
    </source>
</evidence>
<evidence type="ECO:0000313" key="8">
    <source>
        <dbReference type="EMBL" id="MEJ2864763.1"/>
    </source>
</evidence>
<dbReference type="InterPro" id="IPR011990">
    <property type="entry name" value="TPR-like_helical_dom_sf"/>
</dbReference>
<comment type="similarity">
    <text evidence="1 6">Belongs to the peptidase S1B family.</text>
</comment>
<evidence type="ECO:0000256" key="1">
    <source>
        <dbReference type="ARBA" id="ARBA00008764"/>
    </source>
</evidence>
<sequence length="533" mass="58657">MIRQNWIKEFRSATTAFDWATVDELARAYADHLYAAPVLPDAVGVVLRTLREALRYTELEIVADAALAHEEAAPAIRRYYAQALVDRGRPAAALRLYGELAADGALPEFDHVEARGGIGRCYKELFLACDEPVRRRQYFDRSLEAYLTSYWEDPKRTWHGINAVALLARARREGFELSPRPPAVADLAVAVLQVVDESDTDAWTELTACECALALGRHEEAIERAEAFLAAGPSGFTVAAFHRQLLTLWELDTLSSPGTELLAQLRSALLDGGGGEVTVEPTDVRASRVDGDLRGLRLEQILGADRFQSLEWYRQGLKRCRAVASVQNRSGAGIGTGFLVAGPDLHHALPPFVVVTNSHVVPEKLDPEDTLLAFHGLDDDRGMPARFRVRRQCWSRPAGGGGLDTTILEPDGRPDGVDPTPLAAKLPRKPLEDRRAYVIGHPRGLSQPQFSLQDNLLLDYDRHWVHYRSPTEAGSSGSPVFNDHWELIGLHHGGGLDLKQLNSAGGTYAANEGITVEAIRRGLKTFPPRLRSG</sequence>
<comment type="caution">
    <text evidence="8">The sequence shown here is derived from an EMBL/GenBank/DDBJ whole genome shotgun (WGS) entry which is preliminary data.</text>
</comment>
<keyword evidence="4 6" id="KW-0378">Hydrolase</keyword>
<protein>
    <recommendedName>
        <fullName evidence="6">Serine protease</fullName>
        <ecNumber evidence="6">3.4.21.-</ecNumber>
    </recommendedName>
</protein>
<keyword evidence="3" id="KW-0732">Signal</keyword>
<gene>
    <name evidence="8" type="ORF">WCD58_26640</name>
</gene>
<dbReference type="Pfam" id="PF13365">
    <property type="entry name" value="Trypsin_2"/>
    <property type="match status" value="1"/>
</dbReference>
<reference evidence="8 9" key="1">
    <citation type="submission" date="2024-03" db="EMBL/GenBank/DDBJ databases">
        <title>Actinomycetospora sp. OC33-EN07, a novel actinomycete isolated from wild orchid (Aerides multiflora).</title>
        <authorList>
            <person name="Suriyachadkun C."/>
        </authorList>
    </citation>
    <scope>NUCLEOTIDE SEQUENCE [LARGE SCALE GENOMIC DNA]</scope>
    <source>
        <strain evidence="8 9">OC33-EN07</strain>
    </source>
</reference>